<dbReference type="OrthoDB" id="1039448at2"/>
<keyword evidence="6" id="KW-0812">Transmembrane</keyword>
<keyword evidence="5" id="KW-0997">Cell inner membrane</keyword>
<evidence type="ECO:0000256" key="10">
    <source>
        <dbReference type="SAM" id="SignalP"/>
    </source>
</evidence>
<sequence>MRLPLLLLCGACCCAPLTLHAQGKVRQTDLDSGRVEKGRKLGPWSYYAMTASGRKVLVQRYDYDQKKLLYYRKPDEHPYRHQQGADWQVGYLDRPPLYVGGEPMLSAYMRQLNYPEQARQKNVQGRVVVSFVVDTLGVAQNHKVLTGIGAGCDEEALRVARTIPPDWIPGRKGGRAVPVEYELPFTFRIARQ</sequence>
<evidence type="ECO:0000256" key="2">
    <source>
        <dbReference type="ARBA" id="ARBA00006555"/>
    </source>
</evidence>
<dbReference type="GO" id="GO:0031992">
    <property type="term" value="F:energy transducer activity"/>
    <property type="evidence" value="ECO:0007669"/>
    <property type="project" value="TreeGrafter"/>
</dbReference>
<evidence type="ECO:0000256" key="9">
    <source>
        <dbReference type="ARBA" id="ARBA00023136"/>
    </source>
</evidence>
<evidence type="ECO:0000256" key="6">
    <source>
        <dbReference type="ARBA" id="ARBA00022692"/>
    </source>
</evidence>
<keyword evidence="3" id="KW-0813">Transport</keyword>
<reference evidence="13" key="1">
    <citation type="submission" date="2018-05" db="EMBL/GenBank/DDBJ databases">
        <authorList>
            <person name="Nie L."/>
        </authorList>
    </citation>
    <scope>NUCLEOTIDE SEQUENCE [LARGE SCALE GENOMIC DNA]</scope>
    <source>
        <strain evidence="13">NL</strain>
    </source>
</reference>
<protein>
    <recommendedName>
        <fullName evidence="11">TonB C-terminal domain-containing protein</fullName>
    </recommendedName>
</protein>
<feature type="domain" description="TonB C-terminal" evidence="11">
    <location>
        <begin position="99"/>
        <end position="192"/>
    </location>
</feature>
<evidence type="ECO:0000256" key="1">
    <source>
        <dbReference type="ARBA" id="ARBA00004383"/>
    </source>
</evidence>
<proteinExistence type="inferred from homology"/>
<dbReference type="AlphaFoldDB" id="A0A328BKD6"/>
<dbReference type="Gene3D" id="3.30.1150.10">
    <property type="match status" value="1"/>
</dbReference>
<evidence type="ECO:0000256" key="3">
    <source>
        <dbReference type="ARBA" id="ARBA00022448"/>
    </source>
</evidence>
<dbReference type="GO" id="GO:0098797">
    <property type="term" value="C:plasma membrane protein complex"/>
    <property type="evidence" value="ECO:0007669"/>
    <property type="project" value="TreeGrafter"/>
</dbReference>
<feature type="signal peptide" evidence="10">
    <location>
        <begin position="1"/>
        <end position="21"/>
    </location>
</feature>
<gene>
    <name evidence="12" type="ORF">DLM85_07765</name>
</gene>
<dbReference type="InterPro" id="IPR037682">
    <property type="entry name" value="TonB_C"/>
</dbReference>
<evidence type="ECO:0000259" key="11">
    <source>
        <dbReference type="PROSITE" id="PS52015"/>
    </source>
</evidence>
<dbReference type="PANTHER" id="PTHR33446">
    <property type="entry name" value="PROTEIN TONB-RELATED"/>
    <property type="match status" value="1"/>
</dbReference>
<evidence type="ECO:0000256" key="8">
    <source>
        <dbReference type="ARBA" id="ARBA00022989"/>
    </source>
</evidence>
<dbReference type="GO" id="GO:0055085">
    <property type="term" value="P:transmembrane transport"/>
    <property type="evidence" value="ECO:0007669"/>
    <property type="project" value="InterPro"/>
</dbReference>
<comment type="caution">
    <text evidence="12">The sequence shown here is derived from an EMBL/GenBank/DDBJ whole genome shotgun (WGS) entry which is preliminary data.</text>
</comment>
<evidence type="ECO:0000313" key="12">
    <source>
        <dbReference type="EMBL" id="RAK67932.1"/>
    </source>
</evidence>
<name>A0A328BKD6_9BACT</name>
<dbReference type="Proteomes" id="UP000248553">
    <property type="component" value="Unassembled WGS sequence"/>
</dbReference>
<dbReference type="EMBL" id="QHKM01000002">
    <property type="protein sequence ID" value="RAK67932.1"/>
    <property type="molecule type" value="Genomic_DNA"/>
</dbReference>
<evidence type="ECO:0000256" key="4">
    <source>
        <dbReference type="ARBA" id="ARBA00022475"/>
    </source>
</evidence>
<organism evidence="12 13">
    <name type="scientific">Hymenobacter edaphi</name>
    <dbReference type="NCBI Taxonomy" id="2211146"/>
    <lineage>
        <taxon>Bacteria</taxon>
        <taxon>Pseudomonadati</taxon>
        <taxon>Bacteroidota</taxon>
        <taxon>Cytophagia</taxon>
        <taxon>Cytophagales</taxon>
        <taxon>Hymenobacteraceae</taxon>
        <taxon>Hymenobacter</taxon>
    </lineage>
</organism>
<comment type="similarity">
    <text evidence="2">Belongs to the TonB family.</text>
</comment>
<keyword evidence="10" id="KW-0732">Signal</keyword>
<dbReference type="Pfam" id="PF03544">
    <property type="entry name" value="TonB_C"/>
    <property type="match status" value="1"/>
</dbReference>
<feature type="chain" id="PRO_5016293226" description="TonB C-terminal domain-containing protein" evidence="10">
    <location>
        <begin position="22"/>
        <end position="192"/>
    </location>
</feature>
<dbReference type="InterPro" id="IPR006260">
    <property type="entry name" value="TonB/TolA_C"/>
</dbReference>
<evidence type="ECO:0000313" key="13">
    <source>
        <dbReference type="Proteomes" id="UP000248553"/>
    </source>
</evidence>
<keyword evidence="13" id="KW-1185">Reference proteome</keyword>
<dbReference type="PANTHER" id="PTHR33446:SF2">
    <property type="entry name" value="PROTEIN TONB"/>
    <property type="match status" value="1"/>
</dbReference>
<keyword evidence="7" id="KW-0653">Protein transport</keyword>
<dbReference type="SUPFAM" id="SSF74653">
    <property type="entry name" value="TolA/TonB C-terminal domain"/>
    <property type="match status" value="1"/>
</dbReference>
<dbReference type="PROSITE" id="PS52015">
    <property type="entry name" value="TONB_CTD"/>
    <property type="match status" value="1"/>
</dbReference>
<evidence type="ECO:0000256" key="7">
    <source>
        <dbReference type="ARBA" id="ARBA00022927"/>
    </source>
</evidence>
<accession>A0A328BKD6</accession>
<dbReference type="InterPro" id="IPR051045">
    <property type="entry name" value="TonB-dependent_transducer"/>
</dbReference>
<evidence type="ECO:0000256" key="5">
    <source>
        <dbReference type="ARBA" id="ARBA00022519"/>
    </source>
</evidence>
<dbReference type="GO" id="GO:0015031">
    <property type="term" value="P:protein transport"/>
    <property type="evidence" value="ECO:0007669"/>
    <property type="project" value="UniProtKB-KW"/>
</dbReference>
<keyword evidence="8" id="KW-1133">Transmembrane helix</keyword>
<dbReference type="RefSeq" id="WP_111477548.1">
    <property type="nucleotide sequence ID" value="NZ_QHKM01000002.1"/>
</dbReference>
<dbReference type="NCBIfam" id="TIGR01352">
    <property type="entry name" value="tonB_Cterm"/>
    <property type="match status" value="1"/>
</dbReference>
<comment type="subcellular location">
    <subcellularLocation>
        <location evidence="1">Cell inner membrane</location>
        <topology evidence="1">Single-pass membrane protein</topology>
        <orientation evidence="1">Periplasmic side</orientation>
    </subcellularLocation>
</comment>
<keyword evidence="9" id="KW-0472">Membrane</keyword>
<keyword evidence="4" id="KW-1003">Cell membrane</keyword>